<dbReference type="AlphaFoldDB" id="A0A7W7ZQ96"/>
<evidence type="ECO:0000256" key="2">
    <source>
        <dbReference type="ARBA" id="ARBA00022723"/>
    </source>
</evidence>
<evidence type="ECO:0000256" key="1">
    <source>
        <dbReference type="ARBA" id="ARBA00022722"/>
    </source>
</evidence>
<name>A0A7W7ZQ96_9BACT</name>
<dbReference type="GO" id="GO:0004519">
    <property type="term" value="F:endonuclease activity"/>
    <property type="evidence" value="ECO:0007669"/>
    <property type="project" value="UniProtKB-KW"/>
</dbReference>
<dbReference type="RefSeq" id="WP_184255204.1">
    <property type="nucleotide sequence ID" value="NZ_JACHIO010000007.1"/>
</dbReference>
<evidence type="ECO:0000313" key="8">
    <source>
        <dbReference type="EMBL" id="MBB5063794.1"/>
    </source>
</evidence>
<organism evidence="8 9">
    <name type="scientific">Granulicella mallensis</name>
    <dbReference type="NCBI Taxonomy" id="940614"/>
    <lineage>
        <taxon>Bacteria</taxon>
        <taxon>Pseudomonadati</taxon>
        <taxon>Acidobacteriota</taxon>
        <taxon>Terriglobia</taxon>
        <taxon>Terriglobales</taxon>
        <taxon>Acidobacteriaceae</taxon>
        <taxon>Granulicella</taxon>
    </lineage>
</organism>
<dbReference type="EMBL" id="JACHIO010000007">
    <property type="protein sequence ID" value="MBB5063794.1"/>
    <property type="molecule type" value="Genomic_DNA"/>
</dbReference>
<sequence length="325" mass="36429">MQKLSAFTRVAVATSLLSVLAAQPAWAWGRDGHMMINRLAAQYLPSDVPAFLRNGNALDTMEYLGPEPDRWKGRNEKELSDTQSPDHFFDYEEAIYAATPCAEGTPNCIAGYSFPKERYDFLRALAAAQPKHPDVVLKENVGLQPWQVEEVWQRLKTDLREYRKLVAANKDTAPVKTIILFEAGWLGHYVGDGSQPLHTTIQYNGWTGPNPNGYTTDHKIHSLFESIYVSANVKPADVAPLVAATQPKPIDDEWTSYLNYLRHTNSFVEKTYQIEKTGGFTEAGTPEAKTFAEERLAAGAIELRDLIYSAWIHSADPVEEYHGPQ</sequence>
<evidence type="ECO:0000256" key="4">
    <source>
        <dbReference type="ARBA" id="ARBA00022801"/>
    </source>
</evidence>
<dbReference type="InterPro" id="IPR008947">
    <property type="entry name" value="PLipase_C/P1_nuclease_dom_sf"/>
</dbReference>
<evidence type="ECO:0000256" key="7">
    <source>
        <dbReference type="SAM" id="SignalP"/>
    </source>
</evidence>
<dbReference type="GO" id="GO:0016788">
    <property type="term" value="F:hydrolase activity, acting on ester bonds"/>
    <property type="evidence" value="ECO:0007669"/>
    <property type="project" value="InterPro"/>
</dbReference>
<evidence type="ECO:0000313" key="9">
    <source>
        <dbReference type="Proteomes" id="UP000584867"/>
    </source>
</evidence>
<keyword evidence="4" id="KW-0378">Hydrolase</keyword>
<dbReference type="InterPro" id="IPR003154">
    <property type="entry name" value="S1/P1nuclease"/>
</dbReference>
<dbReference type="Gene3D" id="1.10.575.10">
    <property type="entry name" value="P1 Nuclease"/>
    <property type="match status" value="1"/>
</dbReference>
<dbReference type="Proteomes" id="UP000584867">
    <property type="component" value="Unassembled WGS sequence"/>
</dbReference>
<keyword evidence="7" id="KW-0732">Signal</keyword>
<feature type="signal peptide" evidence="7">
    <location>
        <begin position="1"/>
        <end position="27"/>
    </location>
</feature>
<evidence type="ECO:0000256" key="6">
    <source>
        <dbReference type="ARBA" id="ARBA00023180"/>
    </source>
</evidence>
<evidence type="ECO:0000256" key="3">
    <source>
        <dbReference type="ARBA" id="ARBA00022759"/>
    </source>
</evidence>
<evidence type="ECO:0008006" key="10">
    <source>
        <dbReference type="Google" id="ProtNLM"/>
    </source>
</evidence>
<dbReference type="GO" id="GO:0003676">
    <property type="term" value="F:nucleic acid binding"/>
    <property type="evidence" value="ECO:0007669"/>
    <property type="project" value="InterPro"/>
</dbReference>
<accession>A0A7W7ZQ96</accession>
<keyword evidence="5" id="KW-1015">Disulfide bond</keyword>
<keyword evidence="6" id="KW-0325">Glycoprotein</keyword>
<keyword evidence="1" id="KW-0540">Nuclease</keyword>
<comment type="caution">
    <text evidence="8">The sequence shown here is derived from an EMBL/GenBank/DDBJ whole genome shotgun (WGS) entry which is preliminary data.</text>
</comment>
<gene>
    <name evidence="8" type="ORF">HDF15_002139</name>
</gene>
<dbReference type="GO" id="GO:0006308">
    <property type="term" value="P:DNA catabolic process"/>
    <property type="evidence" value="ECO:0007669"/>
    <property type="project" value="InterPro"/>
</dbReference>
<dbReference type="GO" id="GO:0046872">
    <property type="term" value="F:metal ion binding"/>
    <property type="evidence" value="ECO:0007669"/>
    <property type="project" value="UniProtKB-KW"/>
</dbReference>
<keyword evidence="3" id="KW-0255">Endonuclease</keyword>
<reference evidence="8 9" key="1">
    <citation type="submission" date="2020-08" db="EMBL/GenBank/DDBJ databases">
        <title>Genomic Encyclopedia of Type Strains, Phase IV (KMG-V): Genome sequencing to study the core and pangenomes of soil and plant-associated prokaryotes.</title>
        <authorList>
            <person name="Whitman W."/>
        </authorList>
    </citation>
    <scope>NUCLEOTIDE SEQUENCE [LARGE SCALE GENOMIC DNA]</scope>
    <source>
        <strain evidence="8 9">X5P3</strain>
    </source>
</reference>
<proteinExistence type="predicted"/>
<feature type="chain" id="PRO_5030999408" description="S1/P1 nuclease" evidence="7">
    <location>
        <begin position="28"/>
        <end position="325"/>
    </location>
</feature>
<dbReference type="Pfam" id="PF02265">
    <property type="entry name" value="S1-P1_nuclease"/>
    <property type="match status" value="1"/>
</dbReference>
<dbReference type="SUPFAM" id="SSF48537">
    <property type="entry name" value="Phospholipase C/P1 nuclease"/>
    <property type="match status" value="1"/>
</dbReference>
<evidence type="ECO:0000256" key="5">
    <source>
        <dbReference type="ARBA" id="ARBA00023157"/>
    </source>
</evidence>
<keyword evidence="2" id="KW-0479">Metal-binding</keyword>
<protein>
    <recommendedName>
        <fullName evidence="10">S1/P1 nuclease</fullName>
    </recommendedName>
</protein>